<comment type="caution">
    <text evidence="5">The sequence shown here is derived from an EMBL/GenBank/DDBJ whole genome shotgun (WGS) entry which is preliminary data.</text>
</comment>
<dbReference type="InterPro" id="IPR036388">
    <property type="entry name" value="WH-like_DNA-bd_sf"/>
</dbReference>
<evidence type="ECO:0000256" key="1">
    <source>
        <dbReference type="ARBA" id="ARBA00023015"/>
    </source>
</evidence>
<sequence>MITIFICKYFFISGNKVIFVLTFIQVLTLKYVDMTAIKESSTIQENKKTVQDCPVMYVMERIGGFWKPIILFNLSTGEKRYSELKKAIPAVTEKMLIQHLKQLEADGLIVRTAKPVIPPHVTYKLSEAGNELAPVIDAMAAWAFQDMERNDNKYAEGNRYITNQDQNAFSRNLKK</sequence>
<keyword evidence="1" id="KW-0805">Transcription regulation</keyword>
<dbReference type="InterPro" id="IPR036390">
    <property type="entry name" value="WH_DNA-bd_sf"/>
</dbReference>
<reference evidence="5" key="1">
    <citation type="submission" date="2010-06" db="EMBL/GenBank/DDBJ databases">
        <authorList>
            <person name="Muzny D."/>
            <person name="Qin X."/>
            <person name="Buhay C."/>
            <person name="Dugan-Rocha S."/>
            <person name="Ding Y."/>
            <person name="Chen G."/>
            <person name="Hawes A."/>
            <person name="Holder M."/>
            <person name="Jhangiani S."/>
            <person name="Johnson A."/>
            <person name="Khan Z."/>
            <person name="Li Z."/>
            <person name="Liu W."/>
            <person name="Liu X."/>
            <person name="Perez L."/>
            <person name="Shen H."/>
            <person name="Wang Q."/>
            <person name="Watt J."/>
            <person name="Xi L."/>
            <person name="Xin Y."/>
            <person name="Zhou J."/>
            <person name="Deng J."/>
            <person name="Jiang H."/>
            <person name="Liu Y."/>
            <person name="Qu J."/>
            <person name="Song X.-Z."/>
            <person name="Zhang L."/>
            <person name="Villasana D."/>
            <person name="Johnson A."/>
            <person name="Liu J."/>
            <person name="Liyanage D."/>
            <person name="Lorensuhewa L."/>
            <person name="Robinson T."/>
            <person name="Song A."/>
            <person name="Song B.-B."/>
            <person name="Dinh H."/>
            <person name="Thornton R."/>
            <person name="Coyle M."/>
            <person name="Francisco L."/>
            <person name="Jackson L."/>
            <person name="Javaid M."/>
            <person name="Korchina V."/>
            <person name="Kovar C."/>
            <person name="Mata R."/>
            <person name="Mathew T."/>
            <person name="Ngo R."/>
            <person name="Nguyen L."/>
            <person name="Nguyen N."/>
            <person name="Okwuonu G."/>
            <person name="Ongeri F."/>
            <person name="Pham C."/>
            <person name="Simmons D."/>
            <person name="Wilczek-Boney K."/>
            <person name="Hale W."/>
            <person name="Jakkamsetti A."/>
            <person name="Pham P."/>
            <person name="Ruth R."/>
            <person name="San Lucas F."/>
            <person name="Warren J."/>
            <person name="Zhang J."/>
            <person name="Zhao Z."/>
            <person name="Zhou C."/>
            <person name="Zhu D."/>
            <person name="Lee S."/>
            <person name="Bess C."/>
            <person name="Blankenburg K."/>
            <person name="Forbes L."/>
            <person name="Fu Q."/>
            <person name="Gubbala S."/>
            <person name="Hirani K."/>
            <person name="Jayaseelan J.C."/>
            <person name="Lara F."/>
            <person name="Munidasa M."/>
            <person name="Palculict T."/>
            <person name="Patil S."/>
            <person name="Pu L.-L."/>
            <person name="Saada N."/>
            <person name="Tang L."/>
            <person name="Weissenberger G."/>
            <person name="Zhu Y."/>
            <person name="Hemphill L."/>
            <person name="Shang Y."/>
            <person name="Youmans B."/>
            <person name="Ayvaz T."/>
            <person name="Ross M."/>
            <person name="Santibanez J."/>
            <person name="Aqrawi P."/>
            <person name="Gross S."/>
            <person name="Joshi V."/>
            <person name="Fowler G."/>
            <person name="Nazareth L."/>
            <person name="Reid J."/>
            <person name="Worley K."/>
            <person name="Petrosino J."/>
            <person name="Highlander S."/>
            <person name="Gibbs R."/>
        </authorList>
    </citation>
    <scope>NUCLEOTIDE SEQUENCE [LARGE SCALE GENOMIC DNA]</scope>
    <source>
        <strain evidence="5">ATCC 35910</strain>
    </source>
</reference>
<evidence type="ECO:0000313" key="6">
    <source>
        <dbReference type="Proteomes" id="UP000002969"/>
    </source>
</evidence>
<dbReference type="Gene3D" id="1.10.10.10">
    <property type="entry name" value="Winged helix-like DNA-binding domain superfamily/Winged helix DNA-binding domain"/>
    <property type="match status" value="1"/>
</dbReference>
<dbReference type="InterPro" id="IPR002577">
    <property type="entry name" value="HTH_HxlR"/>
</dbReference>
<evidence type="ECO:0000259" key="4">
    <source>
        <dbReference type="PROSITE" id="PS51118"/>
    </source>
</evidence>
<dbReference type="PANTHER" id="PTHR33204">
    <property type="entry name" value="TRANSCRIPTIONAL REGULATOR, MARR FAMILY"/>
    <property type="match status" value="1"/>
</dbReference>
<dbReference type="PROSITE" id="PS51118">
    <property type="entry name" value="HTH_HXLR"/>
    <property type="match status" value="1"/>
</dbReference>
<organism evidence="5 6">
    <name type="scientific">Chryseobacterium gleum ATCC 35910</name>
    <dbReference type="NCBI Taxonomy" id="525257"/>
    <lineage>
        <taxon>Bacteria</taxon>
        <taxon>Pseudomonadati</taxon>
        <taxon>Bacteroidota</taxon>
        <taxon>Flavobacteriia</taxon>
        <taxon>Flavobacteriales</taxon>
        <taxon>Weeksellaceae</taxon>
        <taxon>Chryseobacterium group</taxon>
        <taxon>Chryseobacterium</taxon>
    </lineage>
</organism>
<evidence type="ECO:0000256" key="3">
    <source>
        <dbReference type="ARBA" id="ARBA00023163"/>
    </source>
</evidence>
<dbReference type="SUPFAM" id="SSF46785">
    <property type="entry name" value="Winged helix' DNA-binding domain"/>
    <property type="match status" value="1"/>
</dbReference>
<name>A0ABP2IRC3_CHRGE</name>
<gene>
    <name evidence="5" type="ORF">HMPREF0204_11752</name>
</gene>
<dbReference type="Proteomes" id="UP000002969">
    <property type="component" value="Unassembled WGS sequence"/>
</dbReference>
<protein>
    <submittedName>
        <fullName evidence="5">Transcriptional regulator, HxlR family</fullName>
    </submittedName>
</protein>
<keyword evidence="3" id="KW-0804">Transcription</keyword>
<proteinExistence type="predicted"/>
<feature type="domain" description="HTH hxlR-type" evidence="4">
    <location>
        <begin position="53"/>
        <end position="151"/>
    </location>
</feature>
<keyword evidence="6" id="KW-1185">Reference proteome</keyword>
<dbReference type="EMBL" id="ACKQ02000006">
    <property type="protein sequence ID" value="EFK36305.1"/>
    <property type="molecule type" value="Genomic_DNA"/>
</dbReference>
<evidence type="ECO:0000313" key="5">
    <source>
        <dbReference type="EMBL" id="EFK36305.1"/>
    </source>
</evidence>
<dbReference type="Pfam" id="PF01638">
    <property type="entry name" value="HxlR"/>
    <property type="match status" value="1"/>
</dbReference>
<dbReference type="PANTHER" id="PTHR33204:SF29">
    <property type="entry name" value="TRANSCRIPTIONAL REGULATOR"/>
    <property type="match status" value="1"/>
</dbReference>
<evidence type="ECO:0000256" key="2">
    <source>
        <dbReference type="ARBA" id="ARBA00023125"/>
    </source>
</evidence>
<accession>A0ABP2IRC3</accession>
<keyword evidence="2" id="KW-0238">DNA-binding</keyword>